<proteinExistence type="predicted"/>
<dbReference type="EMBL" id="KK852714">
    <property type="protein sequence ID" value="KDR17896.1"/>
    <property type="molecule type" value="Genomic_DNA"/>
</dbReference>
<evidence type="ECO:0000313" key="2">
    <source>
        <dbReference type="EMBL" id="KDR17896.1"/>
    </source>
</evidence>
<protein>
    <submittedName>
        <fullName evidence="2">Uncharacterized protein</fullName>
    </submittedName>
</protein>
<feature type="region of interest" description="Disordered" evidence="1">
    <location>
        <begin position="114"/>
        <end position="133"/>
    </location>
</feature>
<keyword evidence="3" id="KW-1185">Reference proteome</keyword>
<accession>A0A067R6B8</accession>
<gene>
    <name evidence="2" type="ORF">L798_08203</name>
</gene>
<dbReference type="Proteomes" id="UP000027135">
    <property type="component" value="Unassembled WGS sequence"/>
</dbReference>
<name>A0A067R6B8_ZOONE</name>
<evidence type="ECO:0000256" key="1">
    <source>
        <dbReference type="SAM" id="MobiDB-lite"/>
    </source>
</evidence>
<organism evidence="2 3">
    <name type="scientific">Zootermopsis nevadensis</name>
    <name type="common">Dampwood termite</name>
    <dbReference type="NCBI Taxonomy" id="136037"/>
    <lineage>
        <taxon>Eukaryota</taxon>
        <taxon>Metazoa</taxon>
        <taxon>Ecdysozoa</taxon>
        <taxon>Arthropoda</taxon>
        <taxon>Hexapoda</taxon>
        <taxon>Insecta</taxon>
        <taxon>Pterygota</taxon>
        <taxon>Neoptera</taxon>
        <taxon>Polyneoptera</taxon>
        <taxon>Dictyoptera</taxon>
        <taxon>Blattodea</taxon>
        <taxon>Blattoidea</taxon>
        <taxon>Termitoidae</taxon>
        <taxon>Termopsidae</taxon>
        <taxon>Zootermopsis</taxon>
    </lineage>
</organism>
<reference evidence="2 3" key="1">
    <citation type="journal article" date="2014" name="Nat. Commun.">
        <title>Molecular traces of alternative social organization in a termite genome.</title>
        <authorList>
            <person name="Terrapon N."/>
            <person name="Li C."/>
            <person name="Robertson H.M."/>
            <person name="Ji L."/>
            <person name="Meng X."/>
            <person name="Booth W."/>
            <person name="Chen Z."/>
            <person name="Childers C.P."/>
            <person name="Glastad K.M."/>
            <person name="Gokhale K."/>
            <person name="Gowin J."/>
            <person name="Gronenberg W."/>
            <person name="Hermansen R.A."/>
            <person name="Hu H."/>
            <person name="Hunt B.G."/>
            <person name="Huylmans A.K."/>
            <person name="Khalil S.M."/>
            <person name="Mitchell R.D."/>
            <person name="Munoz-Torres M.C."/>
            <person name="Mustard J.A."/>
            <person name="Pan H."/>
            <person name="Reese J.T."/>
            <person name="Scharf M.E."/>
            <person name="Sun F."/>
            <person name="Vogel H."/>
            <person name="Xiao J."/>
            <person name="Yang W."/>
            <person name="Yang Z."/>
            <person name="Yang Z."/>
            <person name="Zhou J."/>
            <person name="Zhu J."/>
            <person name="Brent C.S."/>
            <person name="Elsik C.G."/>
            <person name="Goodisman M.A."/>
            <person name="Liberles D.A."/>
            <person name="Roe R.M."/>
            <person name="Vargo E.L."/>
            <person name="Vilcinskas A."/>
            <person name="Wang J."/>
            <person name="Bornberg-Bauer E."/>
            <person name="Korb J."/>
            <person name="Zhang G."/>
            <person name="Liebig J."/>
        </authorList>
    </citation>
    <scope>NUCLEOTIDE SEQUENCE [LARGE SCALE GENOMIC DNA]</scope>
    <source>
        <tissue evidence="2">Whole organism</tissue>
    </source>
</reference>
<evidence type="ECO:0000313" key="3">
    <source>
        <dbReference type="Proteomes" id="UP000027135"/>
    </source>
</evidence>
<dbReference type="AlphaFoldDB" id="A0A067R6B8"/>
<sequence length="133" mass="15125">MSSKRFFGLFSDNSHKTKASNISDNYSDSFETGRRRMSISRSGRFKEQKHRRVITEKTFTGLQSDGQTSSVQDPSVLEEKSSEVTLAHMSVCSAPELQNDQWENLNDATVAFQQKEKEAESSIQDRNESDTHK</sequence>
<dbReference type="InParanoid" id="A0A067R6B8"/>